<name>A0A6P6RSD8_9EIME</name>
<proteinExistence type="inferred from homology"/>
<protein>
    <submittedName>
        <fullName evidence="10">Uncharacterized protein LOC34621589</fullName>
    </submittedName>
</protein>
<keyword evidence="5 8" id="KW-0472">Membrane</keyword>
<dbReference type="RefSeq" id="XP_026190474.1">
    <property type="nucleotide sequence ID" value="XM_026334689.1"/>
</dbReference>
<evidence type="ECO:0000256" key="3">
    <source>
        <dbReference type="ARBA" id="ARBA00022692"/>
    </source>
</evidence>
<feature type="transmembrane region" description="Helical" evidence="8">
    <location>
        <begin position="620"/>
        <end position="638"/>
    </location>
</feature>
<organism evidence="9 10">
    <name type="scientific">Cyclospora cayetanensis</name>
    <dbReference type="NCBI Taxonomy" id="88456"/>
    <lineage>
        <taxon>Eukaryota</taxon>
        <taxon>Sar</taxon>
        <taxon>Alveolata</taxon>
        <taxon>Apicomplexa</taxon>
        <taxon>Conoidasida</taxon>
        <taxon>Coccidia</taxon>
        <taxon>Eucoccidiorida</taxon>
        <taxon>Eimeriorina</taxon>
        <taxon>Eimeriidae</taxon>
        <taxon>Cyclospora</taxon>
    </lineage>
</organism>
<feature type="transmembrane region" description="Helical" evidence="8">
    <location>
        <begin position="300"/>
        <end position="323"/>
    </location>
</feature>
<dbReference type="Pfam" id="PF07690">
    <property type="entry name" value="MFS_1"/>
    <property type="match status" value="1"/>
</dbReference>
<comment type="subcellular location">
    <subcellularLocation>
        <location evidence="1">Membrane</location>
        <topology evidence="1">Multi-pass membrane protein</topology>
    </subcellularLocation>
</comment>
<feature type="transmembrane region" description="Helical" evidence="8">
    <location>
        <begin position="256"/>
        <end position="280"/>
    </location>
</feature>
<feature type="transmembrane region" description="Helical" evidence="8">
    <location>
        <begin position="486"/>
        <end position="515"/>
    </location>
</feature>
<keyword evidence="3 8" id="KW-0812">Transmembrane</keyword>
<sequence length="639" mass="67334">MASEERTLIEQTSNPPALSARSHKTHALSWLWSRQHHTTSHEDDDGSIPSYVLLPLASEVSNVAAPAVQAEAAREGGDTASQPCGISMLVTPPTTLPAAVGSSTAEVETAAGDPRAVAGAAQASFLSIGFPLVADTATPETRGRWLAAYLAAAPVGFAVGSAAAAAAAASVAGWYSSFVFLGLGGVVLLPLCAVLHRRQQQQRERVDVLGLELIGTTTPLPENDAEREGLQEEAPSQEGACRIDSDGQGFRDQMRILLSSMPFGCLCCAYAIYAAVLQGAGTFLPSISLGLSFFSSELRAASIIGTTAAGAGFCGTLLGGWLAEALEKSAVSDSLVSLCEAARRVPEPAIAAGITETTGASTSVAAPGHFPAATQSTAPSSLKDSITLATHFAVEQQEHQQHYKEQPETPHDQPQGRSVGVAGSQKVLLLGENGTDTAEGRHSIPDISNEARVEPAAKDCTSLGSHDADFAFYTEEHRRLRWLCKLCGGAGITTAAALVFLVAACYFVCLFLAIVHSVPPQSRYFANAICICCMHAFGDVPSPFFFGWLKDMLAPACSQLDPEGEATLECTKESGGLRLTLLCMYAPTALMALSIFAARAKGETLLQRRQRQKQECRNKCLLSSLVLGRFPVMCAVFFK</sequence>
<feature type="region of interest" description="Disordered" evidence="7">
    <location>
        <begin position="217"/>
        <end position="246"/>
    </location>
</feature>
<keyword evidence="2" id="KW-0813">Transport</keyword>
<dbReference type="InterPro" id="IPR044770">
    <property type="entry name" value="MFS_spinster-like"/>
</dbReference>
<feature type="transmembrane region" description="Helical" evidence="8">
    <location>
        <begin position="146"/>
        <end position="168"/>
    </location>
</feature>
<keyword evidence="9" id="KW-1185">Reference proteome</keyword>
<dbReference type="GO" id="GO:0022857">
    <property type="term" value="F:transmembrane transporter activity"/>
    <property type="evidence" value="ECO:0007669"/>
    <property type="project" value="InterPro"/>
</dbReference>
<dbReference type="PANTHER" id="PTHR23505:SF79">
    <property type="entry name" value="PROTEIN SPINSTER"/>
    <property type="match status" value="1"/>
</dbReference>
<evidence type="ECO:0000256" key="5">
    <source>
        <dbReference type="ARBA" id="ARBA00023136"/>
    </source>
</evidence>
<comment type="similarity">
    <text evidence="6">Belongs to the major facilitator superfamily. Spinster (TC 2.A.1.49) family.</text>
</comment>
<evidence type="ECO:0000313" key="9">
    <source>
        <dbReference type="Proteomes" id="UP000515125"/>
    </source>
</evidence>
<feature type="transmembrane region" description="Helical" evidence="8">
    <location>
        <begin position="174"/>
        <end position="195"/>
    </location>
</feature>
<dbReference type="OrthoDB" id="6770063at2759"/>
<evidence type="ECO:0000256" key="8">
    <source>
        <dbReference type="SAM" id="Phobius"/>
    </source>
</evidence>
<accession>A0A6P6RSD8</accession>
<reference evidence="10" key="1">
    <citation type="submission" date="2025-08" db="UniProtKB">
        <authorList>
            <consortium name="RefSeq"/>
        </authorList>
    </citation>
    <scope>IDENTIFICATION</scope>
</reference>
<evidence type="ECO:0000256" key="7">
    <source>
        <dbReference type="SAM" id="MobiDB-lite"/>
    </source>
</evidence>
<dbReference type="AlphaFoldDB" id="A0A6P6RSD8"/>
<feature type="region of interest" description="Disordered" evidence="7">
    <location>
        <begin position="396"/>
        <end position="419"/>
    </location>
</feature>
<dbReference type="GeneID" id="34621589"/>
<dbReference type="InterPro" id="IPR036259">
    <property type="entry name" value="MFS_trans_sf"/>
</dbReference>
<evidence type="ECO:0000313" key="10">
    <source>
        <dbReference type="RefSeq" id="XP_026190474.1"/>
    </source>
</evidence>
<evidence type="ECO:0000256" key="1">
    <source>
        <dbReference type="ARBA" id="ARBA00004141"/>
    </source>
</evidence>
<dbReference type="PANTHER" id="PTHR23505">
    <property type="entry name" value="SPINSTER"/>
    <property type="match status" value="1"/>
</dbReference>
<keyword evidence="4 8" id="KW-1133">Transmembrane helix</keyword>
<dbReference type="Proteomes" id="UP000515125">
    <property type="component" value="Unplaced"/>
</dbReference>
<dbReference type="InterPro" id="IPR011701">
    <property type="entry name" value="MFS"/>
</dbReference>
<feature type="transmembrane region" description="Helical" evidence="8">
    <location>
        <begin position="579"/>
        <end position="599"/>
    </location>
</feature>
<dbReference type="GO" id="GO:0016020">
    <property type="term" value="C:membrane"/>
    <property type="evidence" value="ECO:0007669"/>
    <property type="project" value="UniProtKB-SubCell"/>
</dbReference>
<gene>
    <name evidence="10" type="primary">LOC34621589</name>
</gene>
<evidence type="ECO:0000256" key="4">
    <source>
        <dbReference type="ARBA" id="ARBA00022989"/>
    </source>
</evidence>
<feature type="region of interest" description="Disordered" evidence="7">
    <location>
        <begin position="1"/>
        <end position="21"/>
    </location>
</feature>
<evidence type="ECO:0000256" key="6">
    <source>
        <dbReference type="ARBA" id="ARBA00024338"/>
    </source>
</evidence>
<feature type="compositionally biased region" description="Basic and acidic residues" evidence="7">
    <location>
        <begin position="396"/>
        <end position="411"/>
    </location>
</feature>
<dbReference type="SUPFAM" id="SSF103473">
    <property type="entry name" value="MFS general substrate transporter"/>
    <property type="match status" value="2"/>
</dbReference>
<evidence type="ECO:0000256" key="2">
    <source>
        <dbReference type="ARBA" id="ARBA00022448"/>
    </source>
</evidence>
<dbReference type="Gene3D" id="1.20.1250.20">
    <property type="entry name" value="MFS general substrate transporter like domains"/>
    <property type="match status" value="1"/>
</dbReference>